<dbReference type="Proteomes" id="UP000601435">
    <property type="component" value="Unassembled WGS sequence"/>
</dbReference>
<dbReference type="GO" id="GO:0005524">
    <property type="term" value="F:ATP binding"/>
    <property type="evidence" value="ECO:0007669"/>
    <property type="project" value="UniProtKB-KW"/>
</dbReference>
<keyword evidence="2" id="KW-0808">Transferase</keyword>
<dbReference type="InterPro" id="IPR011009">
    <property type="entry name" value="Kinase-like_dom_sf"/>
</dbReference>
<accession>A0A812SZK3</accession>
<evidence type="ECO:0000256" key="5">
    <source>
        <dbReference type="ARBA" id="ARBA00022840"/>
    </source>
</evidence>
<dbReference type="OrthoDB" id="419854at2759"/>
<evidence type="ECO:0000256" key="1">
    <source>
        <dbReference type="ARBA" id="ARBA00022527"/>
    </source>
</evidence>
<dbReference type="PROSITE" id="PS00108">
    <property type="entry name" value="PROTEIN_KINASE_ST"/>
    <property type="match status" value="1"/>
</dbReference>
<protein>
    <submittedName>
        <fullName evidence="7">Prpf4b protein</fullName>
    </submittedName>
</protein>
<gene>
    <name evidence="7" type="primary">Prpf4b</name>
    <name evidence="7" type="ORF">SNEC2469_LOCUS14600</name>
</gene>
<proteinExistence type="predicted"/>
<name>A0A812SZK3_9DINO</name>
<organism evidence="7 8">
    <name type="scientific">Symbiodinium necroappetens</name>
    <dbReference type="NCBI Taxonomy" id="1628268"/>
    <lineage>
        <taxon>Eukaryota</taxon>
        <taxon>Sar</taxon>
        <taxon>Alveolata</taxon>
        <taxon>Dinophyceae</taxon>
        <taxon>Suessiales</taxon>
        <taxon>Symbiodiniaceae</taxon>
        <taxon>Symbiodinium</taxon>
    </lineage>
</organism>
<comment type="caution">
    <text evidence="7">The sequence shown here is derived from an EMBL/GenBank/DDBJ whole genome shotgun (WGS) entry which is preliminary data.</text>
</comment>
<keyword evidence="1" id="KW-0723">Serine/threonine-protein kinase</keyword>
<dbReference type="PANTHER" id="PTHR24058">
    <property type="entry name" value="DUAL SPECIFICITY PROTEIN KINASE"/>
    <property type="match status" value="1"/>
</dbReference>
<keyword evidence="4" id="KW-0418">Kinase</keyword>
<keyword evidence="3" id="KW-0547">Nucleotide-binding</keyword>
<dbReference type="InterPro" id="IPR001245">
    <property type="entry name" value="Ser-Thr/Tyr_kinase_cat_dom"/>
</dbReference>
<dbReference type="AlphaFoldDB" id="A0A812SZK3"/>
<keyword evidence="8" id="KW-1185">Reference proteome</keyword>
<dbReference type="InterPro" id="IPR008271">
    <property type="entry name" value="Ser/Thr_kinase_AS"/>
</dbReference>
<keyword evidence="5" id="KW-0067">ATP-binding</keyword>
<dbReference type="EMBL" id="CAJNJA010023455">
    <property type="protein sequence ID" value="CAE7511031.1"/>
    <property type="molecule type" value="Genomic_DNA"/>
</dbReference>
<feature type="non-terminal residue" evidence="7">
    <location>
        <position position="203"/>
    </location>
</feature>
<dbReference type="Gene3D" id="1.10.510.10">
    <property type="entry name" value="Transferase(Phosphotransferase) domain 1"/>
    <property type="match status" value="1"/>
</dbReference>
<dbReference type="Gene3D" id="3.30.200.20">
    <property type="entry name" value="Phosphorylase Kinase, domain 1"/>
    <property type="match status" value="1"/>
</dbReference>
<sequence length="203" mass="23198">MLRKLQKHDPDLARRHVVRLLDTFVHEESFYCIVMEPLAMSLRNLLQEGSSGGLFMADIRLAAFQLTSCLAFFQSLNMAHGDLKCTNVMLRRSEFSLQPHPRLGDPDEVAARPLWPFEEGHHPQLYPMWVVAMEDLLQMHGVPPSHQELKDAGLLVECTPSFHSVFVSHQWLGKHHPDEKGSQFSVLQKAFENIINGHIEVEL</sequence>
<reference evidence="7" key="1">
    <citation type="submission" date="2021-02" db="EMBL/GenBank/DDBJ databases">
        <authorList>
            <person name="Dougan E. K."/>
            <person name="Rhodes N."/>
            <person name="Thang M."/>
            <person name="Chan C."/>
        </authorList>
    </citation>
    <scope>NUCLEOTIDE SEQUENCE</scope>
</reference>
<dbReference type="SUPFAM" id="SSF56112">
    <property type="entry name" value="Protein kinase-like (PK-like)"/>
    <property type="match status" value="1"/>
</dbReference>
<evidence type="ECO:0000259" key="6">
    <source>
        <dbReference type="PROSITE" id="PS50011"/>
    </source>
</evidence>
<dbReference type="Pfam" id="PF07714">
    <property type="entry name" value="PK_Tyr_Ser-Thr"/>
    <property type="match status" value="1"/>
</dbReference>
<dbReference type="PROSITE" id="PS50011">
    <property type="entry name" value="PROTEIN_KINASE_DOM"/>
    <property type="match status" value="1"/>
</dbReference>
<evidence type="ECO:0000256" key="2">
    <source>
        <dbReference type="ARBA" id="ARBA00022679"/>
    </source>
</evidence>
<evidence type="ECO:0000256" key="3">
    <source>
        <dbReference type="ARBA" id="ARBA00022741"/>
    </source>
</evidence>
<dbReference type="InterPro" id="IPR050494">
    <property type="entry name" value="Ser_Thr_dual-spec_kinase"/>
</dbReference>
<evidence type="ECO:0000313" key="7">
    <source>
        <dbReference type="EMBL" id="CAE7511031.1"/>
    </source>
</evidence>
<dbReference type="GO" id="GO:0004674">
    <property type="term" value="F:protein serine/threonine kinase activity"/>
    <property type="evidence" value="ECO:0007669"/>
    <property type="project" value="UniProtKB-KW"/>
</dbReference>
<feature type="domain" description="Protein kinase" evidence="6">
    <location>
        <begin position="1"/>
        <end position="203"/>
    </location>
</feature>
<evidence type="ECO:0000313" key="8">
    <source>
        <dbReference type="Proteomes" id="UP000601435"/>
    </source>
</evidence>
<dbReference type="InterPro" id="IPR000719">
    <property type="entry name" value="Prot_kinase_dom"/>
</dbReference>
<evidence type="ECO:0000256" key="4">
    <source>
        <dbReference type="ARBA" id="ARBA00022777"/>
    </source>
</evidence>